<feature type="region of interest" description="Disordered" evidence="6">
    <location>
        <begin position="510"/>
        <end position="529"/>
    </location>
</feature>
<dbReference type="Proteomes" id="UP000027073">
    <property type="component" value="Unassembled WGS sequence"/>
</dbReference>
<dbReference type="GO" id="GO:0008270">
    <property type="term" value="F:zinc ion binding"/>
    <property type="evidence" value="ECO:0007669"/>
    <property type="project" value="UniProtKB-KW"/>
</dbReference>
<feature type="compositionally biased region" description="Polar residues" evidence="6">
    <location>
        <begin position="654"/>
        <end position="700"/>
    </location>
</feature>
<evidence type="ECO:0000256" key="6">
    <source>
        <dbReference type="SAM" id="MobiDB-lite"/>
    </source>
</evidence>
<evidence type="ECO:0000313" key="8">
    <source>
        <dbReference type="EMBL" id="KDQ30496.1"/>
    </source>
</evidence>
<feature type="compositionally biased region" description="Low complexity" evidence="6">
    <location>
        <begin position="173"/>
        <end position="183"/>
    </location>
</feature>
<evidence type="ECO:0000313" key="9">
    <source>
        <dbReference type="Proteomes" id="UP000027073"/>
    </source>
</evidence>
<evidence type="ECO:0000259" key="7">
    <source>
        <dbReference type="PROSITE" id="PS50103"/>
    </source>
</evidence>
<dbReference type="InterPro" id="IPR036855">
    <property type="entry name" value="Znf_CCCH_sf"/>
</dbReference>
<feature type="compositionally biased region" description="Polar residues" evidence="6">
    <location>
        <begin position="101"/>
        <end position="111"/>
    </location>
</feature>
<dbReference type="InterPro" id="IPR000571">
    <property type="entry name" value="Znf_CCCH"/>
</dbReference>
<name>A0A067P3P0_PLEO1</name>
<feature type="domain" description="C3H1-type" evidence="7">
    <location>
        <begin position="534"/>
        <end position="562"/>
    </location>
</feature>
<evidence type="ECO:0000256" key="3">
    <source>
        <dbReference type="ARBA" id="ARBA00022771"/>
    </source>
</evidence>
<evidence type="ECO:0000256" key="1">
    <source>
        <dbReference type="ARBA" id="ARBA00022723"/>
    </source>
</evidence>
<feature type="compositionally biased region" description="Low complexity" evidence="6">
    <location>
        <begin position="510"/>
        <end position="528"/>
    </location>
</feature>
<protein>
    <recommendedName>
        <fullName evidence="7">C3H1-type domain-containing protein</fullName>
    </recommendedName>
</protein>
<dbReference type="Gene3D" id="4.10.1000.10">
    <property type="entry name" value="Zinc finger, CCCH-type"/>
    <property type="match status" value="2"/>
</dbReference>
<feature type="domain" description="C3H1-type" evidence="7">
    <location>
        <begin position="572"/>
        <end position="600"/>
    </location>
</feature>
<organism evidence="8 9">
    <name type="scientific">Pleurotus ostreatus (strain PC15)</name>
    <name type="common">Oyster mushroom</name>
    <dbReference type="NCBI Taxonomy" id="1137138"/>
    <lineage>
        <taxon>Eukaryota</taxon>
        <taxon>Fungi</taxon>
        <taxon>Dikarya</taxon>
        <taxon>Basidiomycota</taxon>
        <taxon>Agaricomycotina</taxon>
        <taxon>Agaricomycetes</taxon>
        <taxon>Agaricomycetidae</taxon>
        <taxon>Agaricales</taxon>
        <taxon>Pleurotineae</taxon>
        <taxon>Pleurotaceae</taxon>
        <taxon>Pleurotus</taxon>
    </lineage>
</organism>
<dbReference type="PANTHER" id="PTHR12547">
    <property type="entry name" value="CCCH ZINC FINGER/TIS11-RELATED"/>
    <property type="match status" value="1"/>
</dbReference>
<dbReference type="GO" id="GO:0003729">
    <property type="term" value="F:mRNA binding"/>
    <property type="evidence" value="ECO:0007669"/>
    <property type="project" value="InterPro"/>
</dbReference>
<gene>
    <name evidence="8" type="ORF">PLEOSDRAFT_172948</name>
</gene>
<feature type="region of interest" description="Disordered" evidence="6">
    <location>
        <begin position="755"/>
        <end position="814"/>
    </location>
</feature>
<keyword evidence="2" id="KW-0677">Repeat</keyword>
<feature type="compositionally biased region" description="Low complexity" evidence="6">
    <location>
        <begin position="772"/>
        <end position="788"/>
    </location>
</feature>
<dbReference type="AlphaFoldDB" id="A0A067P3P0"/>
<evidence type="ECO:0000256" key="2">
    <source>
        <dbReference type="ARBA" id="ARBA00022737"/>
    </source>
</evidence>
<dbReference type="FunFam" id="4.10.1000.10:FF:000001">
    <property type="entry name" value="zinc finger CCCH domain-containing protein 15-like"/>
    <property type="match status" value="1"/>
</dbReference>
<evidence type="ECO:0000256" key="4">
    <source>
        <dbReference type="ARBA" id="ARBA00022833"/>
    </source>
</evidence>
<accession>A0A067P3P0</accession>
<dbReference type="VEuPathDB" id="FungiDB:PLEOSDRAFT_172948"/>
<reference evidence="9" key="1">
    <citation type="journal article" date="2014" name="Proc. Natl. Acad. Sci. U.S.A.">
        <title>Extensive sampling of basidiomycete genomes demonstrates inadequacy of the white-rot/brown-rot paradigm for wood decay fungi.</title>
        <authorList>
            <person name="Riley R."/>
            <person name="Salamov A.A."/>
            <person name="Brown D.W."/>
            <person name="Nagy L.G."/>
            <person name="Floudas D."/>
            <person name="Held B.W."/>
            <person name="Levasseur A."/>
            <person name="Lombard V."/>
            <person name="Morin E."/>
            <person name="Otillar R."/>
            <person name="Lindquist E.A."/>
            <person name="Sun H."/>
            <person name="LaButti K.M."/>
            <person name="Schmutz J."/>
            <person name="Jabbour D."/>
            <person name="Luo H."/>
            <person name="Baker S.E."/>
            <person name="Pisabarro A.G."/>
            <person name="Walton J.D."/>
            <person name="Blanchette R.A."/>
            <person name="Henrissat B."/>
            <person name="Martin F."/>
            <person name="Cullen D."/>
            <person name="Hibbett D.S."/>
            <person name="Grigoriev I.V."/>
        </authorList>
    </citation>
    <scope>NUCLEOTIDE SEQUENCE [LARGE SCALE GENOMIC DNA]</scope>
    <source>
        <strain evidence="9">PC15</strain>
    </source>
</reference>
<keyword evidence="1 5" id="KW-0479">Metal-binding</keyword>
<dbReference type="HOGENOM" id="CLU_354149_0_0_1"/>
<dbReference type="SMART" id="SM00356">
    <property type="entry name" value="ZnF_C3H1"/>
    <property type="match status" value="2"/>
</dbReference>
<dbReference type="InterPro" id="IPR045877">
    <property type="entry name" value="ZFP36-like"/>
</dbReference>
<keyword evidence="4 5" id="KW-0862">Zinc</keyword>
<sequence>MHDIVTKSLTTTSNLHPSSDESTPTLTKQRKNTDPRWSQPQELPNINTEVLENWQMRLPNDHTPIQSSAPRRPTPAGGLQKRSYPTRPDSEASIQMDKSAPASNNRWLSNGNGQFVDSDATNWDLSDSLVELNIGDVSGADDHVHGQMSTPPKSTIGSSAVVPLSETSPLETSSNPSIDSSPHPSDHQISISHSRGSSTDSTVSSSHESTMSGVGNTLLAPAHVSAKSGADTKERPHSFSGGLSAADLRRLQQAGEVDDHFSQQQQWPGAAYRDSGAVNDRQYEQLPYPTLVHPSAINRPQPLQPPFDYQLAQSQDNFASVHNRDDLQIDYALQQRNYNPIQPSVLGGHAAAYAPPRPANLQSLPYRQTHRGFNQPGLMPSPSFPTHTTHLSLGNTQQLYDMMIPPHDPAVARVQQQHNVFRATHHHSASDPSAIRDAAVLAALGGNMQGFPFPAGMAPPATMGMYPNQYYGAQDAYQRNDLATAQALVAARLQSQYTGPYSVLPPAVEPALSSPASPSNASGGPSANNRKLGLYKTELCRSWEEKGSCRYGTKCQFAHGEDEIRLVSRHPKYKTEICRTFWVSGSCPYGKRCCFIHTEVPNNQTGAAGGTPTADSGQQPSRPDGRERSASTNSDPNDGSVSLLARLTAKRSQENNNPSTPVEMNPPSNLQYSRPPTGSLRVDTTQLDGPSLSKQNKSAYPTFTSNGILMPAGDHSGNKSPAPVTAGPDLGRHNLASRLEIVGYPHQLRGGIKAVSNSSSVRRSLGGSDVDGSFSPSPPISGGQSSFGLASAVEPSTGSSHPSRIGGHVRAGSAGNWGVWSSSDLAVGSSRLNEKAWA</sequence>
<feature type="zinc finger region" description="C3H1-type" evidence="5">
    <location>
        <begin position="534"/>
        <end position="562"/>
    </location>
</feature>
<evidence type="ECO:0000256" key="5">
    <source>
        <dbReference type="PROSITE-ProRule" id="PRU00723"/>
    </source>
</evidence>
<feature type="region of interest" description="Disordered" evidence="6">
    <location>
        <begin position="605"/>
        <end position="700"/>
    </location>
</feature>
<feature type="compositionally biased region" description="Polar residues" evidence="6">
    <location>
        <begin position="630"/>
        <end position="640"/>
    </location>
</feature>
<dbReference type="EMBL" id="KL198006">
    <property type="protein sequence ID" value="KDQ30496.1"/>
    <property type="molecule type" value="Genomic_DNA"/>
</dbReference>
<dbReference type="FunFam" id="4.10.1000.10:FF:000002">
    <property type="entry name" value="Zinc finger protein 36, C3H1 type-like 1"/>
    <property type="match status" value="1"/>
</dbReference>
<feature type="compositionally biased region" description="Polar residues" evidence="6">
    <location>
        <begin position="147"/>
        <end position="158"/>
    </location>
</feature>
<dbReference type="STRING" id="1137138.A0A067P3P0"/>
<feature type="compositionally biased region" description="Polar residues" evidence="6">
    <location>
        <begin position="35"/>
        <end position="45"/>
    </location>
</feature>
<keyword evidence="3 5" id="KW-0863">Zinc-finger</keyword>
<feature type="zinc finger region" description="C3H1-type" evidence="5">
    <location>
        <begin position="572"/>
        <end position="600"/>
    </location>
</feature>
<feature type="region of interest" description="Disordered" evidence="6">
    <location>
        <begin position="140"/>
        <end position="214"/>
    </location>
</feature>
<dbReference type="InParanoid" id="A0A067P3P0"/>
<dbReference type="OrthoDB" id="410307at2759"/>
<dbReference type="SUPFAM" id="SSF90229">
    <property type="entry name" value="CCCH zinc finger"/>
    <property type="match status" value="2"/>
</dbReference>
<dbReference type="PROSITE" id="PS50103">
    <property type="entry name" value="ZF_C3H1"/>
    <property type="match status" value="2"/>
</dbReference>
<dbReference type="PANTHER" id="PTHR12547:SF18">
    <property type="entry name" value="PROTEIN TIS11"/>
    <property type="match status" value="1"/>
</dbReference>
<feature type="compositionally biased region" description="Polar residues" evidence="6">
    <location>
        <begin position="7"/>
        <end position="27"/>
    </location>
</feature>
<feature type="region of interest" description="Disordered" evidence="6">
    <location>
        <begin position="1"/>
        <end position="45"/>
    </location>
</feature>
<dbReference type="Pfam" id="PF00642">
    <property type="entry name" value="zf-CCCH"/>
    <property type="match status" value="2"/>
</dbReference>
<proteinExistence type="predicted"/>
<feature type="region of interest" description="Disordered" evidence="6">
    <location>
        <begin position="60"/>
        <end position="111"/>
    </location>
</feature>
<feature type="compositionally biased region" description="Low complexity" evidence="6">
    <location>
        <begin position="190"/>
        <end position="212"/>
    </location>
</feature>